<protein>
    <recommendedName>
        <fullName evidence="2">H15 domain-containing protein</fullName>
    </recommendedName>
</protein>
<comment type="caution">
    <text evidence="3">The sequence shown here is derived from an EMBL/GenBank/DDBJ whole genome shotgun (WGS) entry which is preliminary data.</text>
</comment>
<reference evidence="3" key="1">
    <citation type="journal article" date="2023" name="G3 (Bethesda)">
        <title>A reference genome for the long-term kleptoplast-retaining sea slug Elysia crispata morphotype clarki.</title>
        <authorList>
            <person name="Eastman K.E."/>
            <person name="Pendleton A.L."/>
            <person name="Shaikh M.A."/>
            <person name="Suttiyut T."/>
            <person name="Ogas R."/>
            <person name="Tomko P."/>
            <person name="Gavelis G."/>
            <person name="Widhalm J.R."/>
            <person name="Wisecaver J.H."/>
        </authorList>
    </citation>
    <scope>NUCLEOTIDE SEQUENCE</scope>
    <source>
        <strain evidence="3">ECLA1</strain>
    </source>
</reference>
<evidence type="ECO:0000313" key="4">
    <source>
        <dbReference type="Proteomes" id="UP001283361"/>
    </source>
</evidence>
<dbReference type="PROSITE" id="PS51504">
    <property type="entry name" value="H15"/>
    <property type="match status" value="1"/>
</dbReference>
<keyword evidence="4" id="KW-1185">Reference proteome</keyword>
<evidence type="ECO:0000313" key="3">
    <source>
        <dbReference type="EMBL" id="KAK3715196.1"/>
    </source>
</evidence>
<dbReference type="SUPFAM" id="SSF46785">
    <property type="entry name" value="Winged helix' DNA-binding domain"/>
    <property type="match status" value="1"/>
</dbReference>
<dbReference type="GO" id="GO:0006334">
    <property type="term" value="P:nucleosome assembly"/>
    <property type="evidence" value="ECO:0007669"/>
    <property type="project" value="InterPro"/>
</dbReference>
<dbReference type="Gene3D" id="1.10.10.10">
    <property type="entry name" value="Winged helix-like DNA-binding domain superfamily/Winged helix DNA-binding domain"/>
    <property type="match status" value="1"/>
</dbReference>
<dbReference type="AlphaFoldDB" id="A0AAE1CMV8"/>
<accession>A0AAE1CMV8</accession>
<feature type="region of interest" description="Disordered" evidence="1">
    <location>
        <begin position="136"/>
        <end position="177"/>
    </location>
</feature>
<dbReference type="EMBL" id="JAWDGP010007517">
    <property type="protein sequence ID" value="KAK3715196.1"/>
    <property type="molecule type" value="Genomic_DNA"/>
</dbReference>
<feature type="domain" description="H15" evidence="2">
    <location>
        <begin position="1"/>
        <end position="75"/>
    </location>
</feature>
<dbReference type="GO" id="GO:0000786">
    <property type="term" value="C:nucleosome"/>
    <property type="evidence" value="ECO:0007669"/>
    <property type="project" value="InterPro"/>
</dbReference>
<dbReference type="InterPro" id="IPR036388">
    <property type="entry name" value="WH-like_DNA-bd_sf"/>
</dbReference>
<dbReference type="InterPro" id="IPR005818">
    <property type="entry name" value="Histone_H1/H5_H15"/>
</dbReference>
<dbReference type="GO" id="GO:0003677">
    <property type="term" value="F:DNA binding"/>
    <property type="evidence" value="ECO:0007669"/>
    <property type="project" value="InterPro"/>
</dbReference>
<organism evidence="3 4">
    <name type="scientific">Elysia crispata</name>
    <name type="common">lettuce slug</name>
    <dbReference type="NCBI Taxonomy" id="231223"/>
    <lineage>
        <taxon>Eukaryota</taxon>
        <taxon>Metazoa</taxon>
        <taxon>Spiralia</taxon>
        <taxon>Lophotrochozoa</taxon>
        <taxon>Mollusca</taxon>
        <taxon>Gastropoda</taxon>
        <taxon>Heterobranchia</taxon>
        <taxon>Euthyneura</taxon>
        <taxon>Panpulmonata</taxon>
        <taxon>Sacoglossa</taxon>
        <taxon>Placobranchoidea</taxon>
        <taxon>Plakobranchidae</taxon>
        <taxon>Elysia</taxon>
    </lineage>
</organism>
<proteinExistence type="predicted"/>
<evidence type="ECO:0000259" key="2">
    <source>
        <dbReference type="PROSITE" id="PS51504"/>
    </source>
</evidence>
<name>A0AAE1CMV8_9GAST</name>
<evidence type="ECO:0000256" key="1">
    <source>
        <dbReference type="SAM" id="MobiDB-lite"/>
    </source>
</evidence>
<sequence length="177" mass="20090">MAESVNGVKENDVCRAIRNLGHPNGSTYGDIKKQILPSNEATPNQLRSLKIATAKGINSGRITQDKNSLRYRLSNPLENATAVVKGAGCSKPYCSKNIRKGCRRRYACNRRRGNLPYCSKYQVKCCRRRKKNNCAEKKPKKPKCKKKKPKKKACKKKKPKCKPKKPKCKPKKKKKKC</sequence>
<gene>
    <name evidence="3" type="ORF">RRG08_040045</name>
</gene>
<dbReference type="InterPro" id="IPR036390">
    <property type="entry name" value="WH_DNA-bd_sf"/>
</dbReference>
<dbReference type="Proteomes" id="UP001283361">
    <property type="component" value="Unassembled WGS sequence"/>
</dbReference>